<dbReference type="InterPro" id="IPR027417">
    <property type="entry name" value="P-loop_NTPase"/>
</dbReference>
<accession>A0A9D2SFX4</accession>
<dbReference type="Gene3D" id="3.40.50.300">
    <property type="entry name" value="P-loop containing nucleotide triphosphate hydrolases"/>
    <property type="match status" value="1"/>
</dbReference>
<keyword evidence="4 12" id="KW-0547">Nucleotide-binding</keyword>
<keyword evidence="7 12" id="KW-0067">ATP-binding</keyword>
<evidence type="ECO:0000313" key="15">
    <source>
        <dbReference type="Proteomes" id="UP000826793"/>
    </source>
</evidence>
<dbReference type="NCBIfam" id="TIGR00665">
    <property type="entry name" value="DnaB"/>
    <property type="match status" value="1"/>
</dbReference>
<evidence type="ECO:0000256" key="1">
    <source>
        <dbReference type="ARBA" id="ARBA00008428"/>
    </source>
</evidence>
<comment type="similarity">
    <text evidence="1 12">Belongs to the helicase family. DnaB subfamily.</text>
</comment>
<dbReference type="SUPFAM" id="SSF52540">
    <property type="entry name" value="P-loop containing nucleoside triphosphate hydrolases"/>
    <property type="match status" value="1"/>
</dbReference>
<keyword evidence="8 12" id="KW-0238">DNA-binding</keyword>
<dbReference type="SUPFAM" id="SSF48024">
    <property type="entry name" value="N-terminal domain of DnaB helicase"/>
    <property type="match status" value="1"/>
</dbReference>
<dbReference type="GO" id="GO:0043139">
    <property type="term" value="F:5'-3' DNA helicase activity"/>
    <property type="evidence" value="ECO:0007669"/>
    <property type="project" value="UniProtKB-EC"/>
</dbReference>
<dbReference type="InterPro" id="IPR016136">
    <property type="entry name" value="DNA_helicase_N/primase_C"/>
</dbReference>
<evidence type="ECO:0000256" key="4">
    <source>
        <dbReference type="ARBA" id="ARBA00022741"/>
    </source>
</evidence>
<evidence type="ECO:0000256" key="3">
    <source>
        <dbReference type="ARBA" id="ARBA00022705"/>
    </source>
</evidence>
<dbReference type="GO" id="GO:0005524">
    <property type="term" value="F:ATP binding"/>
    <property type="evidence" value="ECO:0007669"/>
    <property type="project" value="UniProtKB-UniRule"/>
</dbReference>
<dbReference type="Gene3D" id="1.10.860.10">
    <property type="entry name" value="DNAb Helicase, Chain A"/>
    <property type="match status" value="1"/>
</dbReference>
<comment type="caution">
    <text evidence="14">The sequence shown here is derived from an EMBL/GenBank/DDBJ whole genome shotgun (WGS) entry which is preliminary data.</text>
</comment>
<keyword evidence="2 12" id="KW-0639">Primosome</keyword>
<gene>
    <name evidence="14" type="primary">dnaB</name>
    <name evidence="14" type="ORF">H9710_05610</name>
</gene>
<feature type="domain" description="SF4 helicase" evidence="13">
    <location>
        <begin position="188"/>
        <end position="457"/>
    </location>
</feature>
<dbReference type="InterPro" id="IPR003593">
    <property type="entry name" value="AAA+_ATPase"/>
</dbReference>
<dbReference type="PANTHER" id="PTHR30153">
    <property type="entry name" value="REPLICATIVE DNA HELICASE DNAB"/>
    <property type="match status" value="1"/>
</dbReference>
<evidence type="ECO:0000256" key="8">
    <source>
        <dbReference type="ARBA" id="ARBA00023125"/>
    </source>
</evidence>
<reference evidence="14" key="1">
    <citation type="journal article" date="2021" name="PeerJ">
        <title>Extensive microbial diversity within the chicken gut microbiome revealed by metagenomics and culture.</title>
        <authorList>
            <person name="Gilroy R."/>
            <person name="Ravi A."/>
            <person name="Getino M."/>
            <person name="Pursley I."/>
            <person name="Horton D.L."/>
            <person name="Alikhan N.F."/>
            <person name="Baker D."/>
            <person name="Gharbi K."/>
            <person name="Hall N."/>
            <person name="Watson M."/>
            <person name="Adriaenssens E.M."/>
            <person name="Foster-Nyarko E."/>
            <person name="Jarju S."/>
            <person name="Secka A."/>
            <person name="Antonio M."/>
            <person name="Oren A."/>
            <person name="Chaudhuri R.R."/>
            <person name="La Ragione R."/>
            <person name="Hildebrand F."/>
            <person name="Pallen M.J."/>
        </authorList>
    </citation>
    <scope>NUCLEOTIDE SEQUENCE</scope>
    <source>
        <strain evidence="14">CHK185-1770</strain>
    </source>
</reference>
<proteinExistence type="inferred from homology"/>
<dbReference type="GO" id="GO:0005829">
    <property type="term" value="C:cytosol"/>
    <property type="evidence" value="ECO:0007669"/>
    <property type="project" value="TreeGrafter"/>
</dbReference>
<evidence type="ECO:0000256" key="9">
    <source>
        <dbReference type="ARBA" id="ARBA00023235"/>
    </source>
</evidence>
<dbReference type="InterPro" id="IPR007693">
    <property type="entry name" value="DNA_helicase_DnaB-like_N"/>
</dbReference>
<dbReference type="Pfam" id="PF03796">
    <property type="entry name" value="DnaB_C"/>
    <property type="match status" value="1"/>
</dbReference>
<evidence type="ECO:0000256" key="11">
    <source>
        <dbReference type="NCBIfam" id="TIGR00665"/>
    </source>
</evidence>
<dbReference type="GO" id="GO:0003677">
    <property type="term" value="F:DNA binding"/>
    <property type="evidence" value="ECO:0007669"/>
    <property type="project" value="UniProtKB-UniRule"/>
</dbReference>
<dbReference type="GO" id="GO:0006269">
    <property type="term" value="P:DNA replication, synthesis of primer"/>
    <property type="evidence" value="ECO:0007669"/>
    <property type="project" value="UniProtKB-UniRule"/>
</dbReference>
<dbReference type="EC" id="5.6.2.3" evidence="11 12"/>
<name>A0A9D2SFX4_9FIRM</name>
<dbReference type="SMART" id="SM00382">
    <property type="entry name" value="AAA"/>
    <property type="match status" value="1"/>
</dbReference>
<protein>
    <recommendedName>
        <fullName evidence="11 12">Replicative DNA helicase</fullName>
        <ecNumber evidence="11 12">5.6.2.3</ecNumber>
    </recommendedName>
</protein>
<keyword evidence="3 12" id="KW-0235">DNA replication</keyword>
<reference evidence="14" key="2">
    <citation type="submission" date="2021-04" db="EMBL/GenBank/DDBJ databases">
        <authorList>
            <person name="Gilroy R."/>
        </authorList>
    </citation>
    <scope>NUCLEOTIDE SEQUENCE</scope>
    <source>
        <strain evidence="14">CHK185-1770</strain>
    </source>
</reference>
<comment type="catalytic activity">
    <reaction evidence="10 12">
        <text>ATP + H2O = ADP + phosphate + H(+)</text>
        <dbReference type="Rhea" id="RHEA:13065"/>
        <dbReference type="ChEBI" id="CHEBI:15377"/>
        <dbReference type="ChEBI" id="CHEBI:15378"/>
        <dbReference type="ChEBI" id="CHEBI:30616"/>
        <dbReference type="ChEBI" id="CHEBI:43474"/>
        <dbReference type="ChEBI" id="CHEBI:456216"/>
        <dbReference type="EC" id="5.6.2.3"/>
    </reaction>
</comment>
<evidence type="ECO:0000256" key="7">
    <source>
        <dbReference type="ARBA" id="ARBA00022840"/>
    </source>
</evidence>
<dbReference type="InterPro" id="IPR036185">
    <property type="entry name" value="DNA_heli_DnaB-like_N_sf"/>
</dbReference>
<dbReference type="InterPro" id="IPR007692">
    <property type="entry name" value="DNA_helicase_DnaB"/>
</dbReference>
<evidence type="ECO:0000256" key="2">
    <source>
        <dbReference type="ARBA" id="ARBA00022515"/>
    </source>
</evidence>
<evidence type="ECO:0000256" key="6">
    <source>
        <dbReference type="ARBA" id="ARBA00022806"/>
    </source>
</evidence>
<dbReference type="Pfam" id="PF00772">
    <property type="entry name" value="DnaB"/>
    <property type="match status" value="1"/>
</dbReference>
<dbReference type="PROSITE" id="PS51199">
    <property type="entry name" value="SF4_HELICASE"/>
    <property type="match status" value="1"/>
</dbReference>
<dbReference type="Proteomes" id="UP000826793">
    <property type="component" value="Unassembled WGS sequence"/>
</dbReference>
<keyword evidence="5 12" id="KW-0378">Hydrolase</keyword>
<dbReference type="InterPro" id="IPR007694">
    <property type="entry name" value="DNA_helicase_DnaB-like_C"/>
</dbReference>
<dbReference type="GO" id="GO:1990077">
    <property type="term" value="C:primosome complex"/>
    <property type="evidence" value="ECO:0007669"/>
    <property type="project" value="UniProtKB-UniRule"/>
</dbReference>
<evidence type="ECO:0000256" key="12">
    <source>
        <dbReference type="RuleBase" id="RU362085"/>
    </source>
</evidence>
<evidence type="ECO:0000256" key="5">
    <source>
        <dbReference type="ARBA" id="ARBA00022801"/>
    </source>
</evidence>
<dbReference type="EMBL" id="DWXG01000043">
    <property type="protein sequence ID" value="HJB98043.1"/>
    <property type="molecule type" value="Genomic_DNA"/>
</dbReference>
<evidence type="ECO:0000313" key="14">
    <source>
        <dbReference type="EMBL" id="HJB98043.1"/>
    </source>
</evidence>
<organism evidence="14 15">
    <name type="scientific">Candidatus Acutalibacter pullicola</name>
    <dbReference type="NCBI Taxonomy" id="2838417"/>
    <lineage>
        <taxon>Bacteria</taxon>
        <taxon>Bacillati</taxon>
        <taxon>Bacillota</taxon>
        <taxon>Clostridia</taxon>
        <taxon>Eubacteriales</taxon>
        <taxon>Acutalibacteraceae</taxon>
        <taxon>Acutalibacter</taxon>
    </lineage>
</organism>
<sequence length="459" mass="51070">MDQDGYLDTQGMAGMSMPFSLEAEQSVLGAILLEPSCLSAVVDILPRADYFYGVNNRLIYGAMLEMFALGQPVDIVTVLERLKADEAFDEATGKVYLTQLAQLVPAISHVETYAGIVRDKYDLRTLMQAARNILDDASSGGGEASLVLDAAEQRIYDIRRGKSDQGLQKVQEILLDTFDRLDKLNSADRDKYKGLPTGIRELDSTITGLNRSDLIVLAARPGVGKTSFGLNIARHVSVTAGKRVAFFSLEMGKEQLASRLLSCEALVEGTKLRSGDLTESEWAHLIEAGDILRQADLYFDDNPSITVPEMKGKLRRLDHVDLVIVDYLQLMTGTRKNDNRVNEISEITRNLKVMAKELDVPVIALSQLRRATERTKDHRPGLSELRDSGSIEQDADIVIFLHREAYNATSEGGQLTEDMDQNAAEIIVAKNRHGETKSIPVHWQGEYMRFTSREVIRHE</sequence>
<dbReference type="AlphaFoldDB" id="A0A9D2SFX4"/>
<dbReference type="CDD" id="cd00984">
    <property type="entry name" value="DnaB_C"/>
    <property type="match status" value="1"/>
</dbReference>
<keyword evidence="6 12" id="KW-0347">Helicase</keyword>
<evidence type="ECO:0000256" key="10">
    <source>
        <dbReference type="ARBA" id="ARBA00048954"/>
    </source>
</evidence>
<comment type="function">
    <text evidence="12">The main replicative DNA helicase, it participates in initiation and elongation during chromosome replication. Travels ahead of the DNA replisome, separating dsDNA into templates for DNA synthesis. A processive ATP-dependent 5'-3' DNA helicase it has DNA-dependent ATPase activity.</text>
</comment>
<keyword evidence="9" id="KW-0413">Isomerase</keyword>
<dbReference type="GO" id="GO:0016787">
    <property type="term" value="F:hydrolase activity"/>
    <property type="evidence" value="ECO:0007669"/>
    <property type="project" value="UniProtKB-KW"/>
</dbReference>
<evidence type="ECO:0000259" key="13">
    <source>
        <dbReference type="PROSITE" id="PS51199"/>
    </source>
</evidence>
<dbReference type="PANTHER" id="PTHR30153:SF2">
    <property type="entry name" value="REPLICATIVE DNA HELICASE"/>
    <property type="match status" value="1"/>
</dbReference>